<dbReference type="NCBIfam" id="NF033068">
    <property type="entry name" value="APH_3p"/>
    <property type="match status" value="1"/>
</dbReference>
<comment type="caution">
    <text evidence="9">The sequence shown here is derived from an EMBL/GenBank/DDBJ whole genome shotgun (WGS) entry which is preliminary data.</text>
</comment>
<dbReference type="Gene3D" id="3.90.1200.10">
    <property type="match status" value="1"/>
</dbReference>
<dbReference type="Pfam" id="PF01636">
    <property type="entry name" value="APH"/>
    <property type="match status" value="1"/>
</dbReference>
<organism evidence="9 10">
    <name type="scientific">Salininema proteolyticum</name>
    <dbReference type="NCBI Taxonomy" id="1607685"/>
    <lineage>
        <taxon>Bacteria</taxon>
        <taxon>Bacillati</taxon>
        <taxon>Actinomycetota</taxon>
        <taxon>Actinomycetes</taxon>
        <taxon>Glycomycetales</taxon>
        <taxon>Glycomycetaceae</taxon>
        <taxon>Salininema</taxon>
    </lineage>
</organism>
<keyword evidence="5 7" id="KW-0067">ATP-binding</keyword>
<dbReference type="PANTHER" id="PTHR21310">
    <property type="entry name" value="AMINOGLYCOSIDE PHOSPHOTRANSFERASE-RELATED-RELATED"/>
    <property type="match status" value="1"/>
</dbReference>
<dbReference type="Proteomes" id="UP001595823">
    <property type="component" value="Unassembled WGS sequence"/>
</dbReference>
<feature type="domain" description="Aminoglycoside phosphotransferase" evidence="8">
    <location>
        <begin position="15"/>
        <end position="257"/>
    </location>
</feature>
<evidence type="ECO:0000256" key="2">
    <source>
        <dbReference type="ARBA" id="ARBA00022679"/>
    </source>
</evidence>
<dbReference type="CDD" id="cd05150">
    <property type="entry name" value="APH"/>
    <property type="match status" value="1"/>
</dbReference>
<dbReference type="RefSeq" id="WP_380625034.1">
    <property type="nucleotide sequence ID" value="NZ_JBHSDK010000058.1"/>
</dbReference>
<dbReference type="InterPro" id="IPR002575">
    <property type="entry name" value="Aminoglycoside_PTrfase"/>
</dbReference>
<dbReference type="SUPFAM" id="SSF56112">
    <property type="entry name" value="Protein kinase-like (PK-like)"/>
    <property type="match status" value="1"/>
</dbReference>
<accession>A0ABV8U4M4</accession>
<proteinExistence type="inferred from homology"/>
<keyword evidence="4 7" id="KW-0418">Kinase</keyword>
<comment type="similarity">
    <text evidence="1 7">Belongs to the aminoglycoside phosphotransferase family.</text>
</comment>
<evidence type="ECO:0000256" key="1">
    <source>
        <dbReference type="ARBA" id="ARBA00006219"/>
    </source>
</evidence>
<dbReference type="PIRSF" id="PIRSF000706">
    <property type="entry name" value="Kanamycin_kin"/>
    <property type="match status" value="1"/>
</dbReference>
<dbReference type="Gene3D" id="3.30.200.20">
    <property type="entry name" value="Phosphorylase Kinase, domain 1"/>
    <property type="match status" value="1"/>
</dbReference>
<protein>
    <submittedName>
        <fullName evidence="9">APH(3') family aminoglycoside O-phosphotransferase</fullName>
    </submittedName>
</protein>
<dbReference type="InterPro" id="IPR024165">
    <property type="entry name" value="Kan/Strep_kinase"/>
</dbReference>
<evidence type="ECO:0000256" key="3">
    <source>
        <dbReference type="ARBA" id="ARBA00022741"/>
    </source>
</evidence>
<dbReference type="InterPro" id="IPR051678">
    <property type="entry name" value="AGP_Transferase"/>
</dbReference>
<keyword evidence="3 7" id="KW-0547">Nucleotide-binding</keyword>
<name>A0ABV8U4M4_9ACTN</name>
<gene>
    <name evidence="9" type="ORF">ACFPET_21345</name>
</gene>
<keyword evidence="6 7" id="KW-0046">Antibiotic resistance</keyword>
<keyword evidence="2 7" id="KW-0808">Transferase</keyword>
<evidence type="ECO:0000259" key="8">
    <source>
        <dbReference type="Pfam" id="PF01636"/>
    </source>
</evidence>
<evidence type="ECO:0000256" key="6">
    <source>
        <dbReference type="ARBA" id="ARBA00023251"/>
    </source>
</evidence>
<evidence type="ECO:0000256" key="7">
    <source>
        <dbReference type="PIRNR" id="PIRNR000706"/>
    </source>
</evidence>
<keyword evidence="10" id="KW-1185">Reference proteome</keyword>
<evidence type="ECO:0000256" key="4">
    <source>
        <dbReference type="ARBA" id="ARBA00022777"/>
    </source>
</evidence>
<dbReference type="PANTHER" id="PTHR21310:SF41">
    <property type="entry name" value="3'-PHOSPHOTRANSFERASE, PUTATIVE-RELATED"/>
    <property type="match status" value="1"/>
</dbReference>
<reference evidence="10" key="1">
    <citation type="journal article" date="2019" name="Int. J. Syst. Evol. Microbiol.">
        <title>The Global Catalogue of Microorganisms (GCM) 10K type strain sequencing project: providing services to taxonomists for standard genome sequencing and annotation.</title>
        <authorList>
            <consortium name="The Broad Institute Genomics Platform"/>
            <consortium name="The Broad Institute Genome Sequencing Center for Infectious Disease"/>
            <person name="Wu L."/>
            <person name="Ma J."/>
        </authorList>
    </citation>
    <scope>NUCLEOTIDE SEQUENCE [LARGE SCALE GENOMIC DNA]</scope>
    <source>
        <strain evidence="10">IBRC-M 10908</strain>
    </source>
</reference>
<sequence length="272" mass="29820">MPLETLRRRYAAYEWRPVAIGMSDARVFHLASPTGRDLFVKTAALNEHPDPGFHLHQEAERLEWLAGQDVPAPEVVDAGRTGEGEYLVMTAVSGRSLAEPWSPAERRGLMEFLGEFTARLHGLPVSDCPFSRGVKEMAAAARKAADLELVDLDDLDEERDGADLQELSGELEDALDSAPPEEAVVCHGDYCAPNVLADPATLAISGIVDVGRVGVADRYSDLALMTRSLSDRGLNPQWGTWAAHAFMEAYGIDPARIDEEKIAFYRLLDEFA</sequence>
<dbReference type="InterPro" id="IPR011009">
    <property type="entry name" value="Kinase-like_dom_sf"/>
</dbReference>
<dbReference type="EMBL" id="JBHSDK010000058">
    <property type="protein sequence ID" value="MFC4337744.1"/>
    <property type="molecule type" value="Genomic_DNA"/>
</dbReference>
<evidence type="ECO:0000313" key="10">
    <source>
        <dbReference type="Proteomes" id="UP001595823"/>
    </source>
</evidence>
<evidence type="ECO:0000256" key="5">
    <source>
        <dbReference type="ARBA" id="ARBA00022840"/>
    </source>
</evidence>
<evidence type="ECO:0000313" key="9">
    <source>
        <dbReference type="EMBL" id="MFC4337744.1"/>
    </source>
</evidence>